<dbReference type="HOGENOM" id="CLU_025154_2_1_7"/>
<feature type="domain" description="Nicotinate/nicotinamide phosphoribosyltransferase" evidence="10">
    <location>
        <begin position="196"/>
        <end position="351"/>
    </location>
</feature>
<evidence type="ECO:0000259" key="10">
    <source>
        <dbReference type="Pfam" id="PF04095"/>
    </source>
</evidence>
<dbReference type="Pfam" id="PF04095">
    <property type="entry name" value="NAPRTase"/>
    <property type="match status" value="1"/>
</dbReference>
<evidence type="ECO:0000313" key="13">
    <source>
        <dbReference type="EMBL" id="ETX07792.1"/>
    </source>
</evidence>
<dbReference type="InterPro" id="IPR013785">
    <property type="entry name" value="Aldolase_TIM"/>
</dbReference>
<dbReference type="FunFam" id="3.20.20.70:FF:000076">
    <property type="entry name" value="Nicotinate phosphoribosyltransferase"/>
    <property type="match status" value="1"/>
</dbReference>
<dbReference type="GO" id="GO:0004516">
    <property type="term" value="F:nicotinate phosphoribosyltransferase activity"/>
    <property type="evidence" value="ECO:0007669"/>
    <property type="project" value="UniProtKB-UniRule"/>
</dbReference>
<dbReference type="NCBIfam" id="NF006695">
    <property type="entry name" value="PRK09243.1-2"/>
    <property type="match status" value="1"/>
</dbReference>
<dbReference type="UniPathway" id="UPA00253">
    <property type="reaction ID" value="UER00457"/>
</dbReference>
<dbReference type="SUPFAM" id="SSF54675">
    <property type="entry name" value="Nicotinate/Quinolinate PRTase N-terminal domain-like"/>
    <property type="match status" value="1"/>
</dbReference>
<dbReference type="PATRIC" id="fig|1429439.4.peg.1572"/>
<dbReference type="PIRSF" id="PIRSF000484">
    <property type="entry name" value="NAPRT"/>
    <property type="match status" value="1"/>
</dbReference>
<dbReference type="AlphaFoldDB" id="W4MDV5"/>
<keyword evidence="5 9" id="KW-0436">Ligase</keyword>
<proteinExistence type="inferred from homology"/>
<comment type="pathway">
    <text evidence="1 9">Cofactor biosynthesis; NAD(+) biosynthesis; nicotinate D-ribonucleotide from nicotinate: step 1/1.</text>
</comment>
<protein>
    <recommendedName>
        <fullName evidence="3 9">Nicotinate phosphoribosyltransferase</fullName>
        <ecNumber evidence="3 9">6.3.4.21</ecNumber>
    </recommendedName>
</protein>
<dbReference type="EC" id="6.3.4.21" evidence="3 9"/>
<evidence type="ECO:0000256" key="9">
    <source>
        <dbReference type="RuleBase" id="RU365100"/>
    </source>
</evidence>
<keyword evidence="4" id="KW-0597">Phosphoprotein</keyword>
<evidence type="ECO:0000256" key="3">
    <source>
        <dbReference type="ARBA" id="ARBA00013236"/>
    </source>
</evidence>
<evidence type="ECO:0000256" key="7">
    <source>
        <dbReference type="ARBA" id="ARBA00022679"/>
    </source>
</evidence>
<comment type="PTM">
    <text evidence="9">Transiently phosphorylated on a His residue during the reaction cycle. Phosphorylation strongly increases the affinity for substrates and increases the rate of nicotinate D-ribonucleotide production. Dephosphorylation regenerates the low-affinity form of the enzyme, leading to product release.</text>
</comment>
<dbReference type="InterPro" id="IPR036068">
    <property type="entry name" value="Nicotinate_pribotase-like_C"/>
</dbReference>
<dbReference type="PANTHER" id="PTHR11098">
    <property type="entry name" value="NICOTINATE PHOSPHORIBOSYLTRANSFERASE"/>
    <property type="match status" value="1"/>
</dbReference>
<keyword evidence="6 9" id="KW-0662">Pyridine nucleotide biosynthesis</keyword>
<evidence type="ECO:0000256" key="4">
    <source>
        <dbReference type="ARBA" id="ARBA00022553"/>
    </source>
</evidence>
<dbReference type="Proteomes" id="UP000019140">
    <property type="component" value="Unassembled WGS sequence"/>
</dbReference>
<dbReference type="NCBIfam" id="NF009131">
    <property type="entry name" value="PRK12484.1"/>
    <property type="match status" value="1"/>
</dbReference>
<comment type="catalytic activity">
    <reaction evidence="8 9">
        <text>5-phospho-alpha-D-ribose 1-diphosphate + nicotinate + ATP + H2O = nicotinate beta-D-ribonucleotide + ADP + phosphate + diphosphate</text>
        <dbReference type="Rhea" id="RHEA:36163"/>
        <dbReference type="ChEBI" id="CHEBI:15377"/>
        <dbReference type="ChEBI" id="CHEBI:30616"/>
        <dbReference type="ChEBI" id="CHEBI:32544"/>
        <dbReference type="ChEBI" id="CHEBI:33019"/>
        <dbReference type="ChEBI" id="CHEBI:43474"/>
        <dbReference type="ChEBI" id="CHEBI:57502"/>
        <dbReference type="ChEBI" id="CHEBI:58017"/>
        <dbReference type="ChEBI" id="CHEBI:456216"/>
        <dbReference type="EC" id="6.3.4.21"/>
    </reaction>
</comment>
<comment type="function">
    <text evidence="9">Catalyzes the first step in the biosynthesis of NAD from nicotinic acid, the ATP-dependent synthesis of beta-nicotinate D-ribonucleotide from nicotinate and 5-phospho-D-ribose 1-phosphate.</text>
</comment>
<keyword evidence="7 9" id="KW-0808">Transferase</keyword>
<dbReference type="Pfam" id="PF17956">
    <property type="entry name" value="NAPRTase_C"/>
    <property type="match status" value="1"/>
</dbReference>
<feature type="domain" description="Nicotinate phosphoribosyltransferase N-terminal" evidence="11">
    <location>
        <begin position="21"/>
        <end position="149"/>
    </location>
</feature>
<dbReference type="Gene3D" id="3.20.140.10">
    <property type="entry name" value="nicotinate phosphoribosyltransferase"/>
    <property type="match status" value="1"/>
</dbReference>
<comment type="similarity">
    <text evidence="2 9">Belongs to the NAPRTase family.</text>
</comment>
<feature type="domain" description="Nicotinate phosphoribosyltransferase C-terminal" evidence="12">
    <location>
        <begin position="380"/>
        <end position="485"/>
    </location>
</feature>
<evidence type="ECO:0000256" key="1">
    <source>
        <dbReference type="ARBA" id="ARBA00004952"/>
    </source>
</evidence>
<dbReference type="SUPFAM" id="SSF51690">
    <property type="entry name" value="Nicotinate/Quinolinate PRTase C-terminal domain-like"/>
    <property type="match status" value="1"/>
</dbReference>
<dbReference type="EMBL" id="AZHX01000370">
    <property type="protein sequence ID" value="ETX07792.1"/>
    <property type="molecule type" value="Genomic_DNA"/>
</dbReference>
<dbReference type="GO" id="GO:0034355">
    <property type="term" value="P:NAD+ biosynthetic process via the salvage pathway"/>
    <property type="evidence" value="ECO:0007669"/>
    <property type="project" value="TreeGrafter"/>
</dbReference>
<dbReference type="Pfam" id="PF17767">
    <property type="entry name" value="NAPRTase_N"/>
    <property type="match status" value="1"/>
</dbReference>
<evidence type="ECO:0000259" key="12">
    <source>
        <dbReference type="Pfam" id="PF17956"/>
    </source>
</evidence>
<accession>W4MDV5</accession>
<dbReference type="GO" id="GO:0005829">
    <property type="term" value="C:cytosol"/>
    <property type="evidence" value="ECO:0007669"/>
    <property type="project" value="TreeGrafter"/>
</dbReference>
<dbReference type="CDD" id="cd01570">
    <property type="entry name" value="NAPRTase_A"/>
    <property type="match status" value="1"/>
</dbReference>
<dbReference type="InterPro" id="IPR041619">
    <property type="entry name" value="NAPRTase_C"/>
</dbReference>
<dbReference type="NCBIfam" id="TIGR01513">
    <property type="entry name" value="NAPRTase_put"/>
    <property type="match status" value="1"/>
</dbReference>
<organism evidence="13 14">
    <name type="scientific">Candidatus Entotheonella gemina</name>
    <dbReference type="NCBI Taxonomy" id="1429439"/>
    <lineage>
        <taxon>Bacteria</taxon>
        <taxon>Pseudomonadati</taxon>
        <taxon>Nitrospinota/Tectimicrobiota group</taxon>
        <taxon>Candidatus Tectimicrobiota</taxon>
        <taxon>Candidatus Entotheonellia</taxon>
        <taxon>Candidatus Entotheonellales</taxon>
        <taxon>Candidatus Entotheonellaceae</taxon>
        <taxon>Candidatus Entotheonella</taxon>
    </lineage>
</organism>
<evidence type="ECO:0000256" key="5">
    <source>
        <dbReference type="ARBA" id="ARBA00022598"/>
    </source>
</evidence>
<dbReference type="Gene3D" id="3.20.20.70">
    <property type="entry name" value="Aldolase class I"/>
    <property type="match status" value="1"/>
</dbReference>
<evidence type="ECO:0000256" key="6">
    <source>
        <dbReference type="ARBA" id="ARBA00022642"/>
    </source>
</evidence>
<evidence type="ECO:0000256" key="8">
    <source>
        <dbReference type="ARBA" id="ARBA00048668"/>
    </source>
</evidence>
<dbReference type="PANTHER" id="PTHR11098:SF1">
    <property type="entry name" value="NICOTINATE PHOSPHORIBOSYLTRANSFERASE"/>
    <property type="match status" value="1"/>
</dbReference>
<evidence type="ECO:0000313" key="14">
    <source>
        <dbReference type="Proteomes" id="UP000019140"/>
    </source>
</evidence>
<dbReference type="GO" id="GO:0047280">
    <property type="term" value="F:nicotinamide phosphoribosyltransferase activity"/>
    <property type="evidence" value="ECO:0007669"/>
    <property type="project" value="UniProtKB-ARBA"/>
</dbReference>
<keyword evidence="14" id="KW-1185">Reference proteome</keyword>
<comment type="caution">
    <text evidence="13">The sequence shown here is derived from an EMBL/GenBank/DDBJ whole genome shotgun (WGS) entry which is preliminary data.</text>
</comment>
<dbReference type="InterPro" id="IPR040727">
    <property type="entry name" value="NAPRTase_N"/>
</dbReference>
<evidence type="ECO:0000256" key="2">
    <source>
        <dbReference type="ARBA" id="ARBA00010897"/>
    </source>
</evidence>
<dbReference type="InterPro" id="IPR007229">
    <property type="entry name" value="Nic_PRibTrfase-Fam"/>
</dbReference>
<keyword evidence="13" id="KW-0328">Glycosyltransferase</keyword>
<dbReference type="InterPro" id="IPR041525">
    <property type="entry name" value="N/Namide_PRibTrfase"/>
</dbReference>
<dbReference type="InterPro" id="IPR006405">
    <property type="entry name" value="Nic_PRibTrfase_pncB"/>
</dbReference>
<gene>
    <name evidence="13" type="ORF">ETSY2_09165</name>
</gene>
<reference evidence="13 14" key="1">
    <citation type="journal article" date="2014" name="Nature">
        <title>An environmental bacterial taxon with a large and distinct metabolic repertoire.</title>
        <authorList>
            <person name="Wilson M.C."/>
            <person name="Mori T."/>
            <person name="Ruckert C."/>
            <person name="Uria A.R."/>
            <person name="Helf M.J."/>
            <person name="Takada K."/>
            <person name="Gernert C."/>
            <person name="Steffens U.A."/>
            <person name="Heycke N."/>
            <person name="Schmitt S."/>
            <person name="Rinke C."/>
            <person name="Helfrich E.J."/>
            <person name="Brachmann A.O."/>
            <person name="Gurgui C."/>
            <person name="Wakimoto T."/>
            <person name="Kracht M."/>
            <person name="Crusemann M."/>
            <person name="Hentschel U."/>
            <person name="Abe I."/>
            <person name="Matsunaga S."/>
            <person name="Kalinowski J."/>
            <person name="Takeyama H."/>
            <person name="Piel J."/>
        </authorList>
    </citation>
    <scope>NUCLEOTIDE SEQUENCE [LARGE SCALE GENOMIC DNA]</scope>
    <source>
        <strain evidence="14">TSY2</strain>
    </source>
</reference>
<sequence>MTPVVQAPRPLHEIYRTPLALLTDLYQLTMAYAHWKAGTAAKEGVFHLFFRQNPFAGGYSMACGLTHIIDFVNAFHYEPCDLDFLATLRGNDGNPLFDDSFLHYLSSMRFEGDVDAVPEGSVVFPFEPMVRVRGPMIQGTLLETPLLTLARFPSLIATKASRIKFAANGEPVLDFGLRRAQGIDGALPASWACYVGGVDATSNVLASKLFGIPCKGTHAHSWVMSFEDECAAFMEYAKAMPNNCVFLVDTFSTLEGIQHAIEVGQWLRRKGFDMVGVRLDSGDLAYLSQQGRKMLDRAGFSQTQIFASNDLDENLISSLKQQGAKINVWGIGTKLITAFDQPAMGCVYKLAAWRQPGGNWHYPIKLSEQLIKISTPGIQQIRRFYRRGKCAWDMIYNELEPPSGRAVTIDPLDATRRRRSGAGTPYQDLLIPVFRNGSCVYATPDLESIRAYAREQLRMLHPTIKRHLNPHAYPVGLESGLHQLKTDLILQARTSQQHVGRA</sequence>
<evidence type="ECO:0000259" key="11">
    <source>
        <dbReference type="Pfam" id="PF17767"/>
    </source>
</evidence>
<name>W4MDV5_9BACT</name>